<proteinExistence type="predicted"/>
<accession>A0A3N1XXP3</accession>
<reference evidence="1 2" key="1">
    <citation type="submission" date="2018-11" db="EMBL/GenBank/DDBJ databases">
        <title>Genomic Encyclopedia of Type Strains, Phase IV (KMG-IV): sequencing the most valuable type-strain genomes for metagenomic binning, comparative biology and taxonomic classification.</title>
        <authorList>
            <person name="Goeker M."/>
        </authorList>
    </citation>
    <scope>NUCLEOTIDE SEQUENCE [LARGE SCALE GENOMIC DNA]</scope>
    <source>
        <strain evidence="1 2">DSM 26537</strain>
    </source>
</reference>
<sequence length="174" mass="20110">MNRYKLVVISLIFSMCFTACSTKPKEPKVKVADLMDQITDKVAKDYKISNEEQLGYKRLDFLEEDSKDIISTINLKKDTIEEGFYLADATGKTSDRIMIAKAKKDTDIKGIADAFRKMKETQDKEWKKKQKTEYKKVKDALVVTKNKYVYYIVYDDMESINKIISDGIVNSKKS</sequence>
<organism evidence="1 2">
    <name type="scientific">Mobilisporobacter senegalensis</name>
    <dbReference type="NCBI Taxonomy" id="1329262"/>
    <lineage>
        <taxon>Bacteria</taxon>
        <taxon>Bacillati</taxon>
        <taxon>Bacillota</taxon>
        <taxon>Clostridia</taxon>
        <taxon>Lachnospirales</taxon>
        <taxon>Lachnospiraceae</taxon>
        <taxon>Mobilisporobacter</taxon>
    </lineage>
</organism>
<evidence type="ECO:0000313" key="1">
    <source>
        <dbReference type="EMBL" id="ROR31393.1"/>
    </source>
</evidence>
<dbReference type="InterPro" id="IPR025648">
    <property type="entry name" value="DUF4358"/>
</dbReference>
<evidence type="ECO:0000313" key="2">
    <source>
        <dbReference type="Proteomes" id="UP000273083"/>
    </source>
</evidence>
<dbReference type="OrthoDB" id="2605982at2"/>
<dbReference type="EMBL" id="RJVG01000001">
    <property type="protein sequence ID" value="ROR31393.1"/>
    <property type="molecule type" value="Genomic_DNA"/>
</dbReference>
<dbReference type="AlphaFoldDB" id="A0A3N1XXP3"/>
<dbReference type="RefSeq" id="WP_123607502.1">
    <property type="nucleotide sequence ID" value="NZ_RJVG01000001.1"/>
</dbReference>
<name>A0A3N1XXP3_9FIRM</name>
<keyword evidence="2" id="KW-1185">Reference proteome</keyword>
<protein>
    <submittedName>
        <fullName evidence="1">Uncharacterized protein DUF4358</fullName>
    </submittedName>
</protein>
<gene>
    <name evidence="1" type="ORF">EDD66_1019</name>
</gene>
<dbReference type="Proteomes" id="UP000273083">
    <property type="component" value="Unassembled WGS sequence"/>
</dbReference>
<comment type="caution">
    <text evidence="1">The sequence shown here is derived from an EMBL/GenBank/DDBJ whole genome shotgun (WGS) entry which is preliminary data.</text>
</comment>
<dbReference type="Pfam" id="PF14270">
    <property type="entry name" value="DUF4358"/>
    <property type="match status" value="1"/>
</dbReference>